<evidence type="ECO:0000313" key="1">
    <source>
        <dbReference type="EMBL" id="GET43242.1"/>
    </source>
</evidence>
<reference evidence="1" key="1">
    <citation type="submission" date="2019-10" db="EMBL/GenBank/DDBJ databases">
        <title>Draft genome sequece of Microseira wollei NIES-4236.</title>
        <authorList>
            <person name="Yamaguchi H."/>
            <person name="Suzuki S."/>
            <person name="Kawachi M."/>
        </authorList>
    </citation>
    <scope>NUCLEOTIDE SEQUENCE</scope>
    <source>
        <strain evidence="1">NIES-4236</strain>
    </source>
</reference>
<organism evidence="1 2">
    <name type="scientific">Microseira wollei NIES-4236</name>
    <dbReference type="NCBI Taxonomy" id="2530354"/>
    <lineage>
        <taxon>Bacteria</taxon>
        <taxon>Bacillati</taxon>
        <taxon>Cyanobacteriota</taxon>
        <taxon>Cyanophyceae</taxon>
        <taxon>Oscillatoriophycideae</taxon>
        <taxon>Aerosakkonematales</taxon>
        <taxon>Aerosakkonemataceae</taxon>
        <taxon>Microseira</taxon>
    </lineage>
</organism>
<gene>
    <name evidence="1" type="ORF">MiSe_80640</name>
</gene>
<keyword evidence="2" id="KW-1185">Reference proteome</keyword>
<sequence>MAGKYKPGYEEYRFQTDRKFIPSKLLSIDRLEPREVTQVKSQNPSIRTLQLTGLYIAAGREILRDYGLAEIDNYSALIHRYQGNPLWLKSVARFLSWEDA</sequence>
<proteinExistence type="predicted"/>
<protein>
    <submittedName>
        <fullName evidence="1">WD repeat-containing protein</fullName>
    </submittedName>
</protein>
<name>A0AAV3XT94_9CYAN</name>
<comment type="caution">
    <text evidence="1">The sequence shown here is derived from an EMBL/GenBank/DDBJ whole genome shotgun (WGS) entry which is preliminary data.</text>
</comment>
<dbReference type="Proteomes" id="UP001050975">
    <property type="component" value="Unassembled WGS sequence"/>
</dbReference>
<dbReference type="AlphaFoldDB" id="A0AAV3XT94"/>
<dbReference type="EMBL" id="BLAY01000208">
    <property type="protein sequence ID" value="GET43242.1"/>
    <property type="molecule type" value="Genomic_DNA"/>
</dbReference>
<evidence type="ECO:0000313" key="2">
    <source>
        <dbReference type="Proteomes" id="UP001050975"/>
    </source>
</evidence>
<accession>A0AAV3XT94</accession>